<feature type="coiled-coil region" evidence="5">
    <location>
        <begin position="53"/>
        <end position="82"/>
    </location>
</feature>
<evidence type="ECO:0000256" key="2">
    <source>
        <dbReference type="ARBA" id="ARBA00023002"/>
    </source>
</evidence>
<dbReference type="InterPro" id="IPR013766">
    <property type="entry name" value="Thioredoxin_domain"/>
</dbReference>
<dbReference type="SUPFAM" id="SSF52833">
    <property type="entry name" value="Thioredoxin-like"/>
    <property type="match status" value="1"/>
</dbReference>
<evidence type="ECO:0000256" key="4">
    <source>
        <dbReference type="ARBA" id="ARBA00023284"/>
    </source>
</evidence>
<dbReference type="EMBL" id="JARGEQ010000051">
    <property type="protein sequence ID" value="MDF1585936.1"/>
    <property type="molecule type" value="Genomic_DNA"/>
</dbReference>
<dbReference type="Pfam" id="PF18312">
    <property type="entry name" value="ScsC_N"/>
    <property type="match status" value="1"/>
</dbReference>
<dbReference type="PANTHER" id="PTHR13887">
    <property type="entry name" value="GLUTATHIONE S-TRANSFERASE KAPPA"/>
    <property type="match status" value="1"/>
</dbReference>
<evidence type="ECO:0000313" key="9">
    <source>
        <dbReference type="Proteomes" id="UP001301140"/>
    </source>
</evidence>
<keyword evidence="5" id="KW-0175">Coiled coil</keyword>
<protein>
    <submittedName>
        <fullName evidence="8">DsbA family protein</fullName>
    </submittedName>
</protein>
<evidence type="ECO:0000256" key="6">
    <source>
        <dbReference type="SAM" id="SignalP"/>
    </source>
</evidence>
<dbReference type="AlphaFoldDB" id="A0AAP3UZ73"/>
<name>A0AAP3UZ73_9PROT</name>
<comment type="caution">
    <text evidence="8">The sequence shown here is derived from an EMBL/GenBank/DDBJ whole genome shotgun (WGS) entry which is preliminary data.</text>
</comment>
<dbReference type="InterPro" id="IPR001853">
    <property type="entry name" value="DSBA-like_thioredoxin_dom"/>
</dbReference>
<feature type="signal peptide" evidence="6">
    <location>
        <begin position="1"/>
        <end position="19"/>
    </location>
</feature>
<evidence type="ECO:0000313" key="8">
    <source>
        <dbReference type="EMBL" id="MDF1585936.1"/>
    </source>
</evidence>
<evidence type="ECO:0000256" key="1">
    <source>
        <dbReference type="ARBA" id="ARBA00022729"/>
    </source>
</evidence>
<proteinExistence type="predicted"/>
<keyword evidence="2" id="KW-0560">Oxidoreductase</keyword>
<feature type="chain" id="PRO_5043027846" evidence="6">
    <location>
        <begin position="20"/>
        <end position="243"/>
    </location>
</feature>
<evidence type="ECO:0000256" key="5">
    <source>
        <dbReference type="SAM" id="Coils"/>
    </source>
</evidence>
<sequence length="243" mass="26581">MRASLAAVGGIVLGLTSLAAPLQAEQASLPREEVERIVRDYLLREPEILVEALEALQQRRQIAEAEAQKDALAARAGELFEDPSDPVVNEGGDVTVVEFFDYRCPYCRNMVPELVELLDEDRGLRVVFKEIPILGEESRLASRAALAAARQDKYMAMHEALMSTKDFSEAGIEKIAKEIGLDVARLKKDMGSEEISRKIEENLALASELGINGTPSFIIGETLIPGAVPVARLAQLVEAQRAK</sequence>
<dbReference type="Pfam" id="PF01323">
    <property type="entry name" value="DSBA"/>
    <property type="match status" value="1"/>
</dbReference>
<organism evidence="8 9">
    <name type="scientific">Marinimicrococcus flavescens</name>
    <dbReference type="NCBI Taxonomy" id="3031815"/>
    <lineage>
        <taxon>Bacteria</taxon>
        <taxon>Pseudomonadati</taxon>
        <taxon>Pseudomonadota</taxon>
        <taxon>Alphaproteobacteria</taxon>
        <taxon>Geminicoccales</taxon>
        <taxon>Geminicoccaceae</taxon>
        <taxon>Marinimicrococcus</taxon>
    </lineage>
</organism>
<gene>
    <name evidence="8" type="ORF">PZ740_06005</name>
</gene>
<keyword evidence="1 6" id="KW-0732">Signal</keyword>
<dbReference type="InterPro" id="IPR041205">
    <property type="entry name" value="ScsC_N"/>
</dbReference>
<dbReference type="PANTHER" id="PTHR13887:SF14">
    <property type="entry name" value="DISULFIDE BOND FORMATION PROTEIN D"/>
    <property type="match status" value="1"/>
</dbReference>
<dbReference type="PROSITE" id="PS51352">
    <property type="entry name" value="THIOREDOXIN_2"/>
    <property type="match status" value="1"/>
</dbReference>
<evidence type="ECO:0000256" key="3">
    <source>
        <dbReference type="ARBA" id="ARBA00023157"/>
    </source>
</evidence>
<dbReference type="InterPro" id="IPR036249">
    <property type="entry name" value="Thioredoxin-like_sf"/>
</dbReference>
<evidence type="ECO:0000259" key="7">
    <source>
        <dbReference type="PROSITE" id="PS51352"/>
    </source>
</evidence>
<dbReference type="GO" id="GO:0016491">
    <property type="term" value="F:oxidoreductase activity"/>
    <property type="evidence" value="ECO:0007669"/>
    <property type="project" value="UniProtKB-KW"/>
</dbReference>
<keyword evidence="3" id="KW-1015">Disulfide bond</keyword>
<dbReference type="Proteomes" id="UP001301140">
    <property type="component" value="Unassembled WGS sequence"/>
</dbReference>
<dbReference type="RefSeq" id="WP_327788353.1">
    <property type="nucleotide sequence ID" value="NZ_JARGEQ010000051.1"/>
</dbReference>
<keyword evidence="9" id="KW-1185">Reference proteome</keyword>
<keyword evidence="4" id="KW-0676">Redox-active center</keyword>
<reference evidence="8 9" key="1">
    <citation type="submission" date="2023-03" db="EMBL/GenBank/DDBJ databases">
        <title>YIM 152171 draft genome.</title>
        <authorList>
            <person name="Yang Z."/>
        </authorList>
    </citation>
    <scope>NUCLEOTIDE SEQUENCE [LARGE SCALE GENOMIC DNA]</scope>
    <source>
        <strain evidence="8 9">YIM 152171</strain>
    </source>
</reference>
<accession>A0AAP3UZ73</accession>
<feature type="domain" description="Thioredoxin" evidence="7">
    <location>
        <begin position="61"/>
        <end position="242"/>
    </location>
</feature>
<dbReference type="Gene3D" id="3.40.30.10">
    <property type="entry name" value="Glutaredoxin"/>
    <property type="match status" value="1"/>
</dbReference>
<dbReference type="CDD" id="cd03023">
    <property type="entry name" value="DsbA_Com1_like"/>
    <property type="match status" value="1"/>
</dbReference>